<accession>A0A098L992</accession>
<protein>
    <submittedName>
        <fullName evidence="1">Uncharacterized protein</fullName>
    </submittedName>
</protein>
<dbReference type="RefSeq" id="WP_045458364.1">
    <property type="nucleotide sequence ID" value="NZ_BBLT01000001.1"/>
</dbReference>
<dbReference type="STRING" id="153721.MYP_693"/>
<gene>
    <name evidence="1" type="ORF">MYP_693</name>
</gene>
<sequence length="99" mass="11938">MKTELHTKFSLRNLKQFEQIFFKDDFGDSMMFERIGDSKIRVVSLYYNSKETIFMESFYEEGNPLHSILTMHESKINISFEKISKEEFKMIFNKAKIKF</sequence>
<dbReference type="AlphaFoldDB" id="A0A098L992"/>
<organism evidence="1 2">
    <name type="scientific">Sporocytophaga myxococcoides</name>
    <dbReference type="NCBI Taxonomy" id="153721"/>
    <lineage>
        <taxon>Bacteria</taxon>
        <taxon>Pseudomonadati</taxon>
        <taxon>Bacteroidota</taxon>
        <taxon>Cytophagia</taxon>
        <taxon>Cytophagales</taxon>
        <taxon>Cytophagaceae</taxon>
        <taxon>Sporocytophaga</taxon>
    </lineage>
</organism>
<comment type="caution">
    <text evidence="1">The sequence shown here is derived from an EMBL/GenBank/DDBJ whole genome shotgun (WGS) entry which is preliminary data.</text>
</comment>
<dbReference type="EMBL" id="BBLT01000001">
    <property type="protein sequence ID" value="GAL83466.1"/>
    <property type="molecule type" value="Genomic_DNA"/>
</dbReference>
<name>A0A098L992_9BACT</name>
<dbReference type="Proteomes" id="UP000030185">
    <property type="component" value="Unassembled WGS sequence"/>
</dbReference>
<reference evidence="1 2" key="1">
    <citation type="submission" date="2014-09" db="EMBL/GenBank/DDBJ databases">
        <title>Sporocytophaga myxococcoides PG-01 genome sequencing.</title>
        <authorList>
            <person name="Liu L."/>
            <person name="Gao P.J."/>
            <person name="Chen G.J."/>
            <person name="Wang L.S."/>
        </authorList>
    </citation>
    <scope>NUCLEOTIDE SEQUENCE [LARGE SCALE GENOMIC DNA]</scope>
    <source>
        <strain evidence="1 2">PG-01</strain>
    </source>
</reference>
<evidence type="ECO:0000313" key="1">
    <source>
        <dbReference type="EMBL" id="GAL83466.1"/>
    </source>
</evidence>
<proteinExistence type="predicted"/>
<evidence type="ECO:0000313" key="2">
    <source>
        <dbReference type="Proteomes" id="UP000030185"/>
    </source>
</evidence>
<keyword evidence="2" id="KW-1185">Reference proteome</keyword>